<dbReference type="Gene3D" id="1.10.4080.10">
    <property type="entry name" value="ADP-ribosylation/Crystallin J1"/>
    <property type="match status" value="1"/>
</dbReference>
<dbReference type="Pfam" id="PF03747">
    <property type="entry name" value="ADP_ribosyl_GH"/>
    <property type="match status" value="1"/>
</dbReference>
<keyword evidence="2" id="KW-1185">Reference proteome</keyword>
<sequence>MGTIETAFFGHHEADPRALLFYEWCQRRESGYAVDDFAEEVHELSRMERPLEKACWRLLDRIESAERLPEWRYLEWDDVNGAAGEPDSAAVSAEATAAREAGPLPPEELFDRVHGGWLGRAAGCTLGKPLENGFLWTPSRIRAYLEPVDAYPLTDYVPVRDPMPDGVELHWTWPESTRDHIDGCPRDDDLDYTVLGLHLLEQRGPDFTTDDVAALWLERLPFLQTYTAERVAYRNLIDGFTPPDTATFRNPYREWIGALIRADIYGYISPGDPTRAAALAARDASISHVGNGLWAAQWAAALVAAAFTADSPHTALTAAQTVVPARSRLGVALSEVMEDHRRGFPWDHSNAAIRARHGRYNWVHAIGNACCIAAGLLWGEGDFTRTIGLTVQAGWDTDSNGATAGSVAGILAGAASLPAHWTAPLHDRLRSSVAGYDGSSIADLARRANDVAVRFAH</sequence>
<dbReference type="SUPFAM" id="SSF101478">
    <property type="entry name" value="ADP-ribosylglycohydrolase"/>
    <property type="match status" value="1"/>
</dbReference>
<dbReference type="InterPro" id="IPR036705">
    <property type="entry name" value="Ribosyl_crysJ1_sf"/>
</dbReference>
<comment type="caution">
    <text evidence="1">The sequence shown here is derived from an EMBL/GenBank/DDBJ whole genome shotgun (WGS) entry which is preliminary data.</text>
</comment>
<gene>
    <name evidence="1" type="ORF">JK358_01205</name>
</gene>
<proteinExistence type="predicted"/>
<evidence type="ECO:0000313" key="2">
    <source>
        <dbReference type="Proteomes" id="UP000602198"/>
    </source>
</evidence>
<protein>
    <submittedName>
        <fullName evidence="1">ADP-ribosylglycohydrolase family protein</fullName>
    </submittedName>
</protein>
<dbReference type="Proteomes" id="UP000602198">
    <property type="component" value="Unassembled WGS sequence"/>
</dbReference>
<dbReference type="RefSeq" id="WP_201942364.1">
    <property type="nucleotide sequence ID" value="NZ_JAERRJ010000001.1"/>
</dbReference>
<organism evidence="1 2">
    <name type="scientific">Nocardia acididurans</name>
    <dbReference type="NCBI Taxonomy" id="2802282"/>
    <lineage>
        <taxon>Bacteria</taxon>
        <taxon>Bacillati</taxon>
        <taxon>Actinomycetota</taxon>
        <taxon>Actinomycetes</taxon>
        <taxon>Mycobacteriales</taxon>
        <taxon>Nocardiaceae</taxon>
        <taxon>Nocardia</taxon>
    </lineage>
</organism>
<evidence type="ECO:0000313" key="1">
    <source>
        <dbReference type="EMBL" id="MBL1073004.1"/>
    </source>
</evidence>
<dbReference type="EMBL" id="JAERRJ010000001">
    <property type="protein sequence ID" value="MBL1073004.1"/>
    <property type="molecule type" value="Genomic_DNA"/>
</dbReference>
<accession>A0ABS1LXR3</accession>
<reference evidence="1 2" key="1">
    <citation type="submission" date="2021-01" db="EMBL/GenBank/DDBJ databases">
        <title>WGS of actinomycetes isolated from Thailand.</title>
        <authorList>
            <person name="Thawai C."/>
        </authorList>
    </citation>
    <scope>NUCLEOTIDE SEQUENCE [LARGE SCALE GENOMIC DNA]</scope>
    <source>
        <strain evidence="1 2">LPG 2</strain>
    </source>
</reference>
<name>A0ABS1LXR3_9NOCA</name>
<dbReference type="InterPro" id="IPR005502">
    <property type="entry name" value="Ribosyl_crysJ1"/>
</dbReference>